<keyword evidence="5" id="KW-1185">Reference proteome</keyword>
<feature type="region of interest" description="Disordered" evidence="1">
    <location>
        <begin position="36"/>
        <end position="113"/>
    </location>
</feature>
<gene>
    <name evidence="4" type="ORF">HLV38_04975</name>
</gene>
<feature type="domain" description="SHIRT" evidence="3">
    <location>
        <begin position="555"/>
        <end position="646"/>
    </location>
</feature>
<evidence type="ECO:0000256" key="2">
    <source>
        <dbReference type="SAM" id="SignalP"/>
    </source>
</evidence>
<evidence type="ECO:0000256" key="1">
    <source>
        <dbReference type="SAM" id="MobiDB-lite"/>
    </source>
</evidence>
<reference evidence="5" key="1">
    <citation type="submission" date="2020-05" db="EMBL/GenBank/DDBJ databases">
        <title>Novel species in genus Nocardioides.</title>
        <authorList>
            <person name="Zhang G."/>
        </authorList>
    </citation>
    <scope>NUCLEOTIDE SEQUENCE [LARGE SCALE GENOMIC DNA]</scope>
    <source>
        <strain evidence="5">zg-1050</strain>
    </source>
</reference>
<feature type="chain" id="PRO_5026925894" description="SHIRT domain-containing protein" evidence="2">
    <location>
        <begin position="27"/>
        <end position="811"/>
    </location>
</feature>
<feature type="compositionally biased region" description="Low complexity" evidence="1">
    <location>
        <begin position="45"/>
        <end position="99"/>
    </location>
</feature>
<dbReference type="Pfam" id="PF18655">
    <property type="entry name" value="SHIRT"/>
    <property type="match status" value="2"/>
</dbReference>
<protein>
    <recommendedName>
        <fullName evidence="3">SHIRT domain-containing protein</fullName>
    </recommendedName>
</protein>
<feature type="signal peptide" evidence="2">
    <location>
        <begin position="1"/>
        <end position="26"/>
    </location>
</feature>
<dbReference type="KEGG" id="bwa:HLV38_04975"/>
<name>A0A6M8J0N7_9ACTN</name>
<feature type="domain" description="SHIRT" evidence="3">
    <location>
        <begin position="650"/>
        <end position="741"/>
    </location>
</feature>
<accession>A0A6M8J0N7</accession>
<evidence type="ECO:0000313" key="4">
    <source>
        <dbReference type="EMBL" id="QKF07540.1"/>
    </source>
</evidence>
<proteinExistence type="predicted"/>
<sequence length="811" mass="84527">MVGRQVFSKLLISAALVGASPSVALAQEANEGAVASATEAAETQPSASGEGAAAPAAPNAGDASAQPAAGDVAGVAGAADAPTAGAPASGAPDSAASPGQPGGSAAGASGAQPAAANPYEATVALVGQWANESRVKQDTTRDYTSADDKLGKPLANHGSYRGAVKTFLGWSDQAPGPENGLVPGARLFSAEDTVKTAFPNGIPADAKLYAVYYSMTPNDEPLGDNQISMGLQLVSAMNRVAKAINKNTVSIDGAPADFLPDTDEHAVTTEQNSTTVIDTYAKKNDTTDINEVRLTSHFEMDPSVAMLVYRNPAMTNSWIPVLSRAYADLYKGDKEFDTRLTGDAGYTYVDLKVKLGEGITLPENLYLSFAGYSWRPLYVLNEQGERLNILNPSTGADLGNTKNAFSSLVSNTNPEVKFGVKPNGSSTLIVRCVLRHGANEKIPETSVVPRNGKSIAETITENMTLRVIPRDELKALQPNLTDEQAKASVLRIADAKAAELAASGAVIPVMGSVRGSAVADIGSIGSGWLSFPTRTAQPINEVASNTINLGYWAQRFAATYQFVSGTPGKDLPAEVLAQLPQNLTDLQDGTSVAHAAPATPEVREGQGTWKFRSWYKDSVAEANKLSTEATTVAGADLAFVGEWVYEEDATYTATYTFVSGTPGKELPPAVGDQLPQNRAGLHDGDAVAHRAEGLTEVREGKGTWRFRSWYKDSVAEANKLSTEATTVAGADLAFVGEWVYEEDEPIAPGPEKPIAPGPEKPVKVVPVVKAPAAMPTTGDATGAAVAGAGLLAAASAALATRVRQLRGRKGE</sequence>
<keyword evidence="2" id="KW-0732">Signal</keyword>
<evidence type="ECO:0000313" key="5">
    <source>
        <dbReference type="Proteomes" id="UP000503297"/>
    </source>
</evidence>
<dbReference type="AlphaFoldDB" id="A0A6M8J0N7"/>
<evidence type="ECO:0000259" key="3">
    <source>
        <dbReference type="Pfam" id="PF18655"/>
    </source>
</evidence>
<dbReference type="InterPro" id="IPR041030">
    <property type="entry name" value="SHIRT"/>
</dbReference>
<dbReference type="Proteomes" id="UP000503297">
    <property type="component" value="Chromosome"/>
</dbReference>
<dbReference type="EMBL" id="CP053716">
    <property type="protein sequence ID" value="QKF07540.1"/>
    <property type="molecule type" value="Genomic_DNA"/>
</dbReference>
<organism evidence="4 5">
    <name type="scientific">Berryella wangjianweii</name>
    <dbReference type="NCBI Taxonomy" id="2734634"/>
    <lineage>
        <taxon>Bacteria</taxon>
        <taxon>Bacillati</taxon>
        <taxon>Actinomycetota</taxon>
        <taxon>Coriobacteriia</taxon>
        <taxon>Eggerthellales</taxon>
        <taxon>Eggerthellaceae</taxon>
        <taxon>Berryella</taxon>
    </lineage>
</organism>
<dbReference type="RefSeq" id="WP_173164732.1">
    <property type="nucleotide sequence ID" value="NZ_CP053716.1"/>
</dbReference>